<reference evidence="2 3" key="1">
    <citation type="submission" date="2018-11" db="EMBL/GenBank/DDBJ databases">
        <title>Genomic profiling of Staphylococcus species from a Poultry farm system in KwaZulu-Natal, South Africa.</title>
        <authorList>
            <person name="Amoako D.G."/>
            <person name="Somboro A.M."/>
            <person name="Abia A.L.K."/>
            <person name="Bester L.A."/>
            <person name="Essack S.Y."/>
        </authorList>
    </citation>
    <scope>NUCLEOTIDE SEQUENCE [LARGE SCALE GENOMIC DNA]</scope>
    <source>
        <strain evidence="2 3">SA11</strain>
    </source>
</reference>
<dbReference type="EMBL" id="RQTE01000124">
    <property type="protein sequence ID" value="RZI02091.1"/>
    <property type="molecule type" value="Genomic_DNA"/>
</dbReference>
<dbReference type="AlphaFoldDB" id="A0A143PAZ4"/>
<keyword evidence="4" id="KW-1185">Reference proteome</keyword>
<dbReference type="OrthoDB" id="2167788at2"/>
<dbReference type="PIRSF" id="PIRSF021287">
    <property type="entry name" value="Biofilm_formation_YmcA"/>
    <property type="match status" value="1"/>
</dbReference>
<dbReference type="PANTHER" id="PTHR38448:SF1">
    <property type="entry name" value="YLBF FAMILY REGULATOR"/>
    <property type="match status" value="1"/>
</dbReference>
<dbReference type="InterPro" id="IPR016783">
    <property type="entry name" value="Biofilm_formation_YmcA"/>
</dbReference>
<dbReference type="InterPro" id="IPR010368">
    <property type="entry name" value="Com_YlbF"/>
</dbReference>
<dbReference type="GeneID" id="93726770"/>
<reference evidence="1 4" key="2">
    <citation type="submission" date="2021-01" db="EMBL/GenBank/DDBJ databases">
        <title>FDA dAtabase for Regulatory Grade micrObial Sequences (FDA-ARGOS): Supporting development and validation of Infectious Disease Dx tests.</title>
        <authorList>
            <person name="Sproer C."/>
            <person name="Gronow S."/>
            <person name="Severitt S."/>
            <person name="Schroder I."/>
            <person name="Tallon L."/>
            <person name="Sadzewicz L."/>
            <person name="Zhao X."/>
            <person name="Boylan J."/>
            <person name="Ott S."/>
            <person name="Bowen H."/>
            <person name="Vavikolanu K."/>
            <person name="Mehta A."/>
            <person name="Aluvathingal J."/>
            <person name="Nadendla S."/>
            <person name="Lowell S."/>
            <person name="Myers T."/>
            <person name="Yan Y."/>
            <person name="Sichtig H."/>
        </authorList>
    </citation>
    <scope>NUCLEOTIDE SEQUENCE [LARGE SCALE GENOMIC DNA]</scope>
    <source>
        <strain evidence="1 4">FDAARGOS_1148</strain>
    </source>
</reference>
<dbReference type="Proteomes" id="UP000293854">
    <property type="component" value="Unassembled WGS sequence"/>
</dbReference>
<gene>
    <name evidence="2" type="ORF">EIG99_07170</name>
    <name evidence="1" type="ORF">I6J05_02960</name>
</gene>
<name>A0A143PAZ4_9STAP</name>
<dbReference type="RefSeq" id="WP_047131203.1">
    <property type="nucleotide sequence ID" value="NZ_CP015114.1"/>
</dbReference>
<dbReference type="SUPFAM" id="SSF158622">
    <property type="entry name" value="YheA/YmcA-like"/>
    <property type="match status" value="1"/>
</dbReference>
<accession>A0A143PAZ4</accession>
<dbReference type="Proteomes" id="UP000595942">
    <property type="component" value="Chromosome"/>
</dbReference>
<dbReference type="InterPro" id="IPR023378">
    <property type="entry name" value="YheA/YmcA-like_dom_sf"/>
</dbReference>
<protein>
    <submittedName>
        <fullName evidence="1">RicAFT regulatory complex protein RicA family protein</fullName>
    </submittedName>
</protein>
<dbReference type="KEGG" id="scv:A4G25_02755"/>
<evidence type="ECO:0000313" key="2">
    <source>
        <dbReference type="EMBL" id="RZI02091.1"/>
    </source>
</evidence>
<evidence type="ECO:0000313" key="3">
    <source>
        <dbReference type="Proteomes" id="UP000293854"/>
    </source>
</evidence>
<dbReference type="InterPro" id="IPR052767">
    <property type="entry name" value="Bact_com_dev_regulator"/>
</dbReference>
<dbReference type="Gene3D" id="1.20.1500.10">
    <property type="entry name" value="YheA/YmcA-like"/>
    <property type="match status" value="1"/>
</dbReference>
<sequence>MYDKKDILAQAEKLSDQIKQLDTVKYYQRVETQIHRNHHIDEWMKDLKQRQKQSVNLQNYGKIEAYKRSEAEIAQIQEKIDALPIVTEFREAQSDANDLLQMMINTMADRLNAAHQDQ</sequence>
<dbReference type="Pfam" id="PF06133">
    <property type="entry name" value="Com_YlbF"/>
    <property type="match status" value="1"/>
</dbReference>
<proteinExistence type="predicted"/>
<evidence type="ECO:0000313" key="1">
    <source>
        <dbReference type="EMBL" id="QQS83298.1"/>
    </source>
</evidence>
<dbReference type="EMBL" id="CP068073">
    <property type="protein sequence ID" value="QQS83298.1"/>
    <property type="molecule type" value="Genomic_DNA"/>
</dbReference>
<dbReference type="PANTHER" id="PTHR38448">
    <property type="entry name" value="REGULATORY PROTEIN YLBF-RELATED"/>
    <property type="match status" value="1"/>
</dbReference>
<evidence type="ECO:0000313" key="4">
    <source>
        <dbReference type="Proteomes" id="UP000595942"/>
    </source>
</evidence>
<organism evidence="2 3">
    <name type="scientific">Staphylococcus condimenti</name>
    <dbReference type="NCBI Taxonomy" id="70255"/>
    <lineage>
        <taxon>Bacteria</taxon>
        <taxon>Bacillati</taxon>
        <taxon>Bacillota</taxon>
        <taxon>Bacilli</taxon>
        <taxon>Bacillales</taxon>
        <taxon>Staphylococcaceae</taxon>
        <taxon>Staphylococcus</taxon>
    </lineage>
</organism>